<keyword evidence="2" id="KW-1185">Reference proteome</keyword>
<accession>A0A2P8HSW7</accession>
<evidence type="ECO:0008006" key="3">
    <source>
        <dbReference type="Google" id="ProtNLM"/>
    </source>
</evidence>
<organism evidence="1 2">
    <name type="scientific">Chitinophaga niastensis</name>
    <dbReference type="NCBI Taxonomy" id="536980"/>
    <lineage>
        <taxon>Bacteria</taxon>
        <taxon>Pseudomonadati</taxon>
        <taxon>Bacteroidota</taxon>
        <taxon>Chitinophagia</taxon>
        <taxon>Chitinophagales</taxon>
        <taxon>Chitinophagaceae</taxon>
        <taxon>Chitinophaga</taxon>
    </lineage>
</organism>
<dbReference type="RefSeq" id="WP_106526539.1">
    <property type="nucleotide sequence ID" value="NZ_PYAW01000001.1"/>
</dbReference>
<proteinExistence type="predicted"/>
<sequence>MNISPRKLFVIVGYPHTGKKVTLQTLFRRKGFFPFKRPIKAAQFGNKGFIVINISDHNHRTEDYLARIKAVMASHTETPASFMVIISLVLDGSIRDVKPVLQYFNQSGFDVHYLVLCSSMYEKKVISEANIELFRQHVSKGQIHLFDKLVTQSTLRFRERVEEVTKVIDVLLATR</sequence>
<dbReference type="AlphaFoldDB" id="A0A2P8HSW7"/>
<protein>
    <recommendedName>
        <fullName evidence="3">AAA domain-containing protein</fullName>
    </recommendedName>
</protein>
<dbReference type="Proteomes" id="UP000240971">
    <property type="component" value="Unassembled WGS sequence"/>
</dbReference>
<reference evidence="1 2" key="1">
    <citation type="submission" date="2018-03" db="EMBL/GenBank/DDBJ databases">
        <title>Genomic Encyclopedia of Archaeal and Bacterial Type Strains, Phase II (KMG-II): from individual species to whole genera.</title>
        <authorList>
            <person name="Goeker M."/>
        </authorList>
    </citation>
    <scope>NUCLEOTIDE SEQUENCE [LARGE SCALE GENOMIC DNA]</scope>
    <source>
        <strain evidence="1 2">DSM 24859</strain>
    </source>
</reference>
<evidence type="ECO:0000313" key="2">
    <source>
        <dbReference type="Proteomes" id="UP000240971"/>
    </source>
</evidence>
<dbReference type="EMBL" id="PYAW01000001">
    <property type="protein sequence ID" value="PSL49292.1"/>
    <property type="molecule type" value="Genomic_DNA"/>
</dbReference>
<evidence type="ECO:0000313" key="1">
    <source>
        <dbReference type="EMBL" id="PSL49292.1"/>
    </source>
</evidence>
<comment type="caution">
    <text evidence="1">The sequence shown here is derived from an EMBL/GenBank/DDBJ whole genome shotgun (WGS) entry which is preliminary data.</text>
</comment>
<gene>
    <name evidence="1" type="ORF">CLV51_101623</name>
</gene>
<name>A0A2P8HSW7_CHINA</name>
<dbReference type="OrthoDB" id="673813at2"/>